<evidence type="ECO:0000313" key="2">
    <source>
        <dbReference type="Proteomes" id="UP001189429"/>
    </source>
</evidence>
<accession>A0ABN9Y0U7</accession>
<proteinExistence type="predicted"/>
<sequence length="174" mass="18702">MLQAEVDAAGAEAPPGLFCDRAADVLAASALDRLRPFTVPAEYTDIPPLRGAEDALNDLLGADSRLAVNFLSQTQRPSGASRAFWQAELYLRSLQPEVGAAPVEEAAEEAREKVEAEPAELQQALRGSTLLARQNYVPGPLRRRDAIWVGALKSRQYGYRSRLQESGGVGRGGG</sequence>
<evidence type="ECO:0000313" key="1">
    <source>
        <dbReference type="EMBL" id="CAK0904308.1"/>
    </source>
</evidence>
<keyword evidence="2" id="KW-1185">Reference proteome</keyword>
<name>A0ABN9Y0U7_9DINO</name>
<reference evidence="1" key="1">
    <citation type="submission" date="2023-10" db="EMBL/GenBank/DDBJ databases">
        <authorList>
            <person name="Chen Y."/>
            <person name="Shah S."/>
            <person name="Dougan E. K."/>
            <person name="Thang M."/>
            <person name="Chan C."/>
        </authorList>
    </citation>
    <scope>NUCLEOTIDE SEQUENCE [LARGE SCALE GENOMIC DNA]</scope>
</reference>
<comment type="caution">
    <text evidence="1">The sequence shown here is derived from an EMBL/GenBank/DDBJ whole genome shotgun (WGS) entry which is preliminary data.</text>
</comment>
<gene>
    <name evidence="1" type="ORF">PCOR1329_LOCUS80379</name>
</gene>
<dbReference type="Proteomes" id="UP001189429">
    <property type="component" value="Unassembled WGS sequence"/>
</dbReference>
<organism evidence="1 2">
    <name type="scientific">Prorocentrum cordatum</name>
    <dbReference type="NCBI Taxonomy" id="2364126"/>
    <lineage>
        <taxon>Eukaryota</taxon>
        <taxon>Sar</taxon>
        <taxon>Alveolata</taxon>
        <taxon>Dinophyceae</taxon>
        <taxon>Prorocentrales</taxon>
        <taxon>Prorocentraceae</taxon>
        <taxon>Prorocentrum</taxon>
    </lineage>
</organism>
<protein>
    <submittedName>
        <fullName evidence="1">Uncharacterized protein</fullName>
    </submittedName>
</protein>
<feature type="non-terminal residue" evidence="1">
    <location>
        <position position="174"/>
    </location>
</feature>
<dbReference type="EMBL" id="CAUYUJ010021386">
    <property type="protein sequence ID" value="CAK0904308.1"/>
    <property type="molecule type" value="Genomic_DNA"/>
</dbReference>